<accession>A0A3L6EAG2</accession>
<name>A0A3L6EAG2_MAIZE</name>
<dbReference type="EMBL" id="NCVQ01000007">
    <property type="protein sequence ID" value="PWZ17790.1"/>
    <property type="molecule type" value="Genomic_DNA"/>
</dbReference>
<comment type="caution">
    <text evidence="2">The sequence shown here is derived from an EMBL/GenBank/DDBJ whole genome shotgun (WGS) entry which is preliminary data.</text>
</comment>
<feature type="compositionally biased region" description="Gly residues" evidence="1">
    <location>
        <begin position="152"/>
        <end position="162"/>
    </location>
</feature>
<feature type="compositionally biased region" description="Low complexity" evidence="1">
    <location>
        <begin position="1"/>
        <end position="17"/>
    </location>
</feature>
<evidence type="ECO:0000256" key="1">
    <source>
        <dbReference type="SAM" id="MobiDB-lite"/>
    </source>
</evidence>
<organism evidence="2 3">
    <name type="scientific">Zea mays</name>
    <name type="common">Maize</name>
    <dbReference type="NCBI Taxonomy" id="4577"/>
    <lineage>
        <taxon>Eukaryota</taxon>
        <taxon>Viridiplantae</taxon>
        <taxon>Streptophyta</taxon>
        <taxon>Embryophyta</taxon>
        <taxon>Tracheophyta</taxon>
        <taxon>Spermatophyta</taxon>
        <taxon>Magnoliopsida</taxon>
        <taxon>Liliopsida</taxon>
        <taxon>Poales</taxon>
        <taxon>Poaceae</taxon>
        <taxon>PACMAD clade</taxon>
        <taxon>Panicoideae</taxon>
        <taxon>Andropogonodae</taxon>
        <taxon>Andropogoneae</taxon>
        <taxon>Tripsacinae</taxon>
        <taxon>Zea</taxon>
    </lineage>
</organism>
<sequence>MPATVAAVPAAKAGRPPTSLKAKRHRHTDSLMSLILTACQRHERCTTASCTLAKAGGPLLPLAVTVAAIKLVAVARRRTAQHPADPSDGAPDPPQEAVEPTDGVSKGPLGPPGKSAATSRMARPSPNRDALPPPSLLCRASGPQLGRRRGRWGGGRTPGGGAARAPPSRLRERRGGGGLTLG</sequence>
<feature type="region of interest" description="Disordered" evidence="1">
    <location>
        <begin position="79"/>
        <end position="182"/>
    </location>
</feature>
<proteinExistence type="predicted"/>
<dbReference type="AlphaFoldDB" id="A0A3L6EAG2"/>
<evidence type="ECO:0000313" key="2">
    <source>
        <dbReference type="EMBL" id="PWZ17790.1"/>
    </source>
</evidence>
<evidence type="ECO:0000313" key="3">
    <source>
        <dbReference type="Proteomes" id="UP000251960"/>
    </source>
</evidence>
<feature type="region of interest" description="Disordered" evidence="1">
    <location>
        <begin position="1"/>
        <end position="26"/>
    </location>
</feature>
<gene>
    <name evidence="2" type="ORF">Zm00014a_024069</name>
</gene>
<reference evidence="2 3" key="1">
    <citation type="journal article" date="2018" name="Nat. Genet.">
        <title>Extensive intraspecific gene order and gene structural variations between Mo17 and other maize genomes.</title>
        <authorList>
            <person name="Sun S."/>
            <person name="Zhou Y."/>
            <person name="Chen J."/>
            <person name="Shi J."/>
            <person name="Zhao H."/>
            <person name="Zhao H."/>
            <person name="Song W."/>
            <person name="Zhang M."/>
            <person name="Cui Y."/>
            <person name="Dong X."/>
            <person name="Liu H."/>
            <person name="Ma X."/>
            <person name="Jiao Y."/>
            <person name="Wang B."/>
            <person name="Wei X."/>
            <person name="Stein J.C."/>
            <person name="Glaubitz J.C."/>
            <person name="Lu F."/>
            <person name="Yu G."/>
            <person name="Liang C."/>
            <person name="Fengler K."/>
            <person name="Li B."/>
            <person name="Rafalski A."/>
            <person name="Schnable P.S."/>
            <person name="Ware D.H."/>
            <person name="Buckler E.S."/>
            <person name="Lai J."/>
        </authorList>
    </citation>
    <scope>NUCLEOTIDE SEQUENCE [LARGE SCALE GENOMIC DNA]</scope>
    <source>
        <strain evidence="3">cv. Missouri 17</strain>
        <tissue evidence="2">Seedling</tissue>
    </source>
</reference>
<protein>
    <submittedName>
        <fullName evidence="2">Uncharacterized protein</fullName>
    </submittedName>
</protein>
<dbReference type="Proteomes" id="UP000251960">
    <property type="component" value="Chromosome 6"/>
</dbReference>